<proteinExistence type="predicted"/>
<evidence type="ECO:0000313" key="2">
    <source>
        <dbReference type="EMBL" id="PJC22500.1"/>
    </source>
</evidence>
<dbReference type="PROSITE" id="PS51257">
    <property type="entry name" value="PROKAR_LIPOPROTEIN"/>
    <property type="match status" value="1"/>
</dbReference>
<dbReference type="Proteomes" id="UP000228781">
    <property type="component" value="Unassembled WGS sequence"/>
</dbReference>
<protein>
    <submittedName>
        <fullName evidence="2">Uncharacterized protein</fullName>
    </submittedName>
</protein>
<gene>
    <name evidence="2" type="ORF">CO059_02380</name>
</gene>
<name>A0A2M8EIP8_UNCKA</name>
<evidence type="ECO:0000313" key="3">
    <source>
        <dbReference type="Proteomes" id="UP000228781"/>
    </source>
</evidence>
<keyword evidence="1" id="KW-0812">Transmembrane</keyword>
<feature type="transmembrane region" description="Helical" evidence="1">
    <location>
        <begin position="112"/>
        <end position="134"/>
    </location>
</feature>
<reference evidence="3" key="1">
    <citation type="submission" date="2017-09" db="EMBL/GenBank/DDBJ databases">
        <title>Depth-based differentiation of microbial function through sediment-hosted aquifers and enrichment of novel symbionts in the deep terrestrial subsurface.</title>
        <authorList>
            <person name="Probst A.J."/>
            <person name="Ladd B."/>
            <person name="Jarett J.K."/>
            <person name="Geller-Mcgrath D.E."/>
            <person name="Sieber C.M.K."/>
            <person name="Emerson J.B."/>
            <person name="Anantharaman K."/>
            <person name="Thomas B.C."/>
            <person name="Malmstrom R."/>
            <person name="Stieglmeier M."/>
            <person name="Klingl A."/>
            <person name="Woyke T."/>
            <person name="Ryan C.M."/>
            <person name="Banfield J.F."/>
        </authorList>
    </citation>
    <scope>NUCLEOTIDE SEQUENCE [LARGE SCALE GENOMIC DNA]</scope>
</reference>
<organism evidence="2 3">
    <name type="scientific">candidate division WWE3 bacterium CG_4_9_14_0_2_um_filter_48_10</name>
    <dbReference type="NCBI Taxonomy" id="1975078"/>
    <lineage>
        <taxon>Bacteria</taxon>
        <taxon>Katanobacteria</taxon>
    </lineage>
</organism>
<evidence type="ECO:0000256" key="1">
    <source>
        <dbReference type="SAM" id="Phobius"/>
    </source>
</evidence>
<dbReference type="AlphaFoldDB" id="A0A2M8EIP8"/>
<sequence>MKELRRFLVVWTPLFLVFFLVVSCSVWVNSHDSPLPPPGEYPVSEVTKLSSPYLNWYEISFNVDKTPKTLKISPTRLGIKTVEGLSKATFLVSEQGTSLQLPPDFVVDKSNVLFEIIFAALVFSFTAGMLYTFYTHTVYHIPQSRK</sequence>
<accession>A0A2M8EIP8</accession>
<keyword evidence="1" id="KW-0472">Membrane</keyword>
<keyword evidence="1" id="KW-1133">Transmembrane helix</keyword>
<dbReference type="EMBL" id="PFSK01000034">
    <property type="protein sequence ID" value="PJC22500.1"/>
    <property type="molecule type" value="Genomic_DNA"/>
</dbReference>
<comment type="caution">
    <text evidence="2">The sequence shown here is derived from an EMBL/GenBank/DDBJ whole genome shotgun (WGS) entry which is preliminary data.</text>
</comment>
<feature type="transmembrane region" description="Helical" evidence="1">
    <location>
        <begin position="7"/>
        <end position="28"/>
    </location>
</feature>